<reference evidence="5 6" key="2">
    <citation type="journal article" date="2007" name="BMC Biol.">
        <title>A 100%-complete sequence reveals unusually simple genomic features in the hot-spring red alga Cyanidioschyzon merolae.</title>
        <authorList>
            <person name="Nozaki H."/>
            <person name="Takano H."/>
            <person name="Misumi O."/>
            <person name="Terasawa K."/>
            <person name="Matsuzaki M."/>
            <person name="Maruyama S."/>
            <person name="Nishida K."/>
            <person name="Yagisawa F."/>
            <person name="Yoshida Y."/>
            <person name="Fujiwara T."/>
            <person name="Takio S."/>
            <person name="Tamura K."/>
            <person name="Chung S.J."/>
            <person name="Nakamura S."/>
            <person name="Kuroiwa H."/>
            <person name="Tanaka K."/>
            <person name="Sato N."/>
            <person name="Kuroiwa T."/>
        </authorList>
    </citation>
    <scope>NUCLEOTIDE SEQUENCE [LARGE SCALE GENOMIC DNA]</scope>
    <source>
        <strain evidence="5 6">10D</strain>
    </source>
</reference>
<dbReference type="PANTHER" id="PTHR19857:SF8">
    <property type="entry name" value="ANGIO-ASSOCIATED MIGRATORY CELL PROTEIN"/>
    <property type="match status" value="1"/>
</dbReference>
<evidence type="ECO:0000256" key="3">
    <source>
        <dbReference type="PROSITE-ProRule" id="PRU00221"/>
    </source>
</evidence>
<dbReference type="Pfam" id="PF00400">
    <property type="entry name" value="WD40"/>
    <property type="match status" value="3"/>
</dbReference>
<evidence type="ECO:0000313" key="6">
    <source>
        <dbReference type="Proteomes" id="UP000007014"/>
    </source>
</evidence>
<dbReference type="eggNOG" id="KOG0296">
    <property type="taxonomic scope" value="Eukaryota"/>
</dbReference>
<dbReference type="PROSITE" id="PS50082">
    <property type="entry name" value="WD_REPEATS_2"/>
    <property type="match status" value="2"/>
</dbReference>
<dbReference type="Gene3D" id="2.130.10.10">
    <property type="entry name" value="YVTN repeat-like/Quinoprotein amine dehydrogenase"/>
    <property type="match status" value="2"/>
</dbReference>
<dbReference type="GeneID" id="16992518"/>
<dbReference type="AlphaFoldDB" id="M1V3Z3"/>
<gene>
    <name evidence="5" type="ORF">CYME_CMC105C</name>
</gene>
<dbReference type="OrthoDB" id="3360at2759"/>
<dbReference type="Proteomes" id="UP000007014">
    <property type="component" value="Chromosome 3"/>
</dbReference>
<organism evidence="5 6">
    <name type="scientific">Cyanidioschyzon merolae (strain NIES-3377 / 10D)</name>
    <name type="common">Unicellular red alga</name>
    <dbReference type="NCBI Taxonomy" id="280699"/>
    <lineage>
        <taxon>Eukaryota</taxon>
        <taxon>Rhodophyta</taxon>
        <taxon>Bangiophyceae</taxon>
        <taxon>Cyanidiales</taxon>
        <taxon>Cyanidiaceae</taxon>
        <taxon>Cyanidioschyzon</taxon>
    </lineage>
</organism>
<dbReference type="InterPro" id="IPR036322">
    <property type="entry name" value="WD40_repeat_dom_sf"/>
</dbReference>
<dbReference type="PRINTS" id="PR00320">
    <property type="entry name" value="GPROTEINBRPT"/>
</dbReference>
<evidence type="ECO:0000256" key="4">
    <source>
        <dbReference type="SAM" id="MobiDB-lite"/>
    </source>
</evidence>
<keyword evidence="6" id="KW-1185">Reference proteome</keyword>
<accession>M1V3Z3</accession>
<reference evidence="5 6" key="1">
    <citation type="journal article" date="2004" name="Nature">
        <title>Genome sequence of the ultrasmall unicellular red alga Cyanidioschyzon merolae 10D.</title>
        <authorList>
            <person name="Matsuzaki M."/>
            <person name="Misumi O."/>
            <person name="Shin-i T."/>
            <person name="Maruyama S."/>
            <person name="Takahara M."/>
            <person name="Miyagishima S."/>
            <person name="Mori T."/>
            <person name="Nishida K."/>
            <person name="Yagisawa F."/>
            <person name="Nishida K."/>
            <person name="Yoshida Y."/>
            <person name="Nishimura Y."/>
            <person name="Nakao S."/>
            <person name="Kobayashi T."/>
            <person name="Momoyama Y."/>
            <person name="Higashiyama T."/>
            <person name="Minoda A."/>
            <person name="Sano M."/>
            <person name="Nomoto H."/>
            <person name="Oishi K."/>
            <person name="Hayashi H."/>
            <person name="Ohta F."/>
            <person name="Nishizaka S."/>
            <person name="Haga S."/>
            <person name="Miura S."/>
            <person name="Morishita T."/>
            <person name="Kabeya Y."/>
            <person name="Terasawa K."/>
            <person name="Suzuki Y."/>
            <person name="Ishii Y."/>
            <person name="Asakawa S."/>
            <person name="Takano H."/>
            <person name="Ohta N."/>
            <person name="Kuroiwa H."/>
            <person name="Tanaka K."/>
            <person name="Shimizu N."/>
            <person name="Sugano S."/>
            <person name="Sato N."/>
            <person name="Nozaki H."/>
            <person name="Ogasawara N."/>
            <person name="Kohara Y."/>
            <person name="Kuroiwa T."/>
        </authorList>
    </citation>
    <scope>NUCLEOTIDE SEQUENCE [LARGE SCALE GENOMIC DNA]</scope>
    <source>
        <strain evidence="5 6">10D</strain>
    </source>
</reference>
<keyword evidence="2" id="KW-0677">Repeat</keyword>
<dbReference type="STRING" id="280699.M1V3Z3"/>
<dbReference type="EMBL" id="AP006485">
    <property type="protein sequence ID" value="BAM79035.1"/>
    <property type="molecule type" value="Genomic_DNA"/>
</dbReference>
<evidence type="ECO:0000313" key="5">
    <source>
        <dbReference type="EMBL" id="BAM79035.1"/>
    </source>
</evidence>
<dbReference type="SMART" id="SM00320">
    <property type="entry name" value="WD40"/>
    <property type="match status" value="5"/>
</dbReference>
<dbReference type="PROSITE" id="PS50294">
    <property type="entry name" value="WD_REPEATS_REGION"/>
    <property type="match status" value="2"/>
</dbReference>
<dbReference type="InterPro" id="IPR001680">
    <property type="entry name" value="WD40_rpt"/>
</dbReference>
<feature type="region of interest" description="Disordered" evidence="4">
    <location>
        <begin position="1"/>
        <end position="33"/>
    </location>
</feature>
<protein>
    <submittedName>
        <fullName evidence="5">Similar to angio-associated migratory cell protein</fullName>
    </submittedName>
</protein>
<dbReference type="InterPro" id="IPR020472">
    <property type="entry name" value="WD40_PAC1"/>
</dbReference>
<dbReference type="InterPro" id="IPR051179">
    <property type="entry name" value="WD_repeat_multifunction"/>
</dbReference>
<dbReference type="KEGG" id="cme:CYME_CMC105C"/>
<feature type="repeat" description="WD" evidence="3">
    <location>
        <begin position="49"/>
        <end position="80"/>
    </location>
</feature>
<keyword evidence="1 3" id="KW-0853">WD repeat</keyword>
<feature type="repeat" description="WD" evidence="3">
    <location>
        <begin position="180"/>
        <end position="217"/>
    </location>
</feature>
<sequence length="388" mass="41510">MDSHPQNTSDDDDDVEHVYIVSSPEASSEEEGWNLPAPDANADDAVAVLRGHSSAVYAVAITGQDEVVISGGGDDRALVWVQPFSEAPRLLGDFHDSVSAVALTGSRLALGTLAGELQVHCTQQLTERTEGEQLAPPLAQVETDVGIECLRGNSEFFAAGTADGALWVLDALSGDCLGVAYNHQGAINSLAFVQDDTNVSTTSLLVTASTDGTVRLWGPPSHGTVPCLYAMDGVFHDAPVLSLASFRDVVLSGDEAGRSFLANWRTGRVLCPLSQQHQGSVESVVASSEFLVTGGSDGFLHVYTPDARYRMSFQHRDVVVVVRETKRWSQCFVSASVDQTVCLWDLRSGAEPVRCWRGHCDAILTMDIGTELIVTGSDDATVRCFPLQ</sequence>
<dbReference type="InterPro" id="IPR015943">
    <property type="entry name" value="WD40/YVTN_repeat-like_dom_sf"/>
</dbReference>
<dbReference type="RefSeq" id="XP_005535321.1">
    <property type="nucleotide sequence ID" value="XM_005535264.1"/>
</dbReference>
<dbReference type="PANTHER" id="PTHR19857">
    <property type="entry name" value="MITOCHONDRIAL DIVISION PROTEIN 1-RELATED"/>
    <property type="match status" value="1"/>
</dbReference>
<evidence type="ECO:0000256" key="2">
    <source>
        <dbReference type="ARBA" id="ARBA00022737"/>
    </source>
</evidence>
<proteinExistence type="predicted"/>
<dbReference type="SUPFAM" id="SSF50978">
    <property type="entry name" value="WD40 repeat-like"/>
    <property type="match status" value="2"/>
</dbReference>
<name>M1V3Z3_CYAM1</name>
<evidence type="ECO:0000256" key="1">
    <source>
        <dbReference type="ARBA" id="ARBA00022574"/>
    </source>
</evidence>